<dbReference type="SUPFAM" id="SSF52540">
    <property type="entry name" value="P-loop containing nucleoside triphosphate hydrolases"/>
    <property type="match status" value="1"/>
</dbReference>
<evidence type="ECO:0000259" key="1">
    <source>
        <dbReference type="Pfam" id="PF02492"/>
    </source>
</evidence>
<feature type="domain" description="DUF1980" evidence="2">
    <location>
        <begin position="192"/>
        <end position="310"/>
    </location>
</feature>
<dbReference type="EMBL" id="JALBUR010000010">
    <property type="protein sequence ID" value="MDX8419557.1"/>
    <property type="molecule type" value="Genomic_DNA"/>
</dbReference>
<dbReference type="Gene3D" id="3.40.50.300">
    <property type="entry name" value="P-loop containing nucleotide triphosphate hydrolases"/>
    <property type="match status" value="1"/>
</dbReference>
<dbReference type="Pfam" id="PF21537">
    <property type="entry name" value="DUF1980_C"/>
    <property type="match status" value="1"/>
</dbReference>
<reference evidence="3 4" key="1">
    <citation type="submission" date="2022-03" db="EMBL/GenBank/DDBJ databases">
        <title>Novel taxa within the pig intestine.</title>
        <authorList>
            <person name="Wylensek D."/>
            <person name="Bishof K."/>
            <person name="Afrizal A."/>
            <person name="Clavel T."/>
        </authorList>
    </citation>
    <scope>NUCLEOTIDE SEQUENCE [LARGE SCALE GENOMIC DNA]</scope>
    <source>
        <strain evidence="3 4">CLA-KB-P133</strain>
    </source>
</reference>
<dbReference type="PANTHER" id="PTHR40047:SF1">
    <property type="entry name" value="UPF0703 PROTEIN YCGQ"/>
    <property type="match status" value="1"/>
</dbReference>
<dbReference type="InterPro" id="IPR052955">
    <property type="entry name" value="UPF0703_membrane_permease"/>
</dbReference>
<organism evidence="3 4">
    <name type="scientific">Grylomicrobium aquisgranensis</name>
    <dbReference type="NCBI Taxonomy" id="2926318"/>
    <lineage>
        <taxon>Bacteria</taxon>
        <taxon>Bacillati</taxon>
        <taxon>Bacillota</taxon>
        <taxon>Erysipelotrichia</taxon>
        <taxon>Erysipelotrichales</taxon>
        <taxon>Erysipelotrichaceae</taxon>
        <taxon>Grylomicrobium</taxon>
    </lineage>
</organism>
<dbReference type="PANTHER" id="PTHR40047">
    <property type="entry name" value="UPF0703 PROTEIN YCGQ"/>
    <property type="match status" value="1"/>
</dbReference>
<accession>A0AB35U576</accession>
<dbReference type="Proteomes" id="UP001286174">
    <property type="component" value="Unassembled WGS sequence"/>
</dbReference>
<evidence type="ECO:0000313" key="3">
    <source>
        <dbReference type="EMBL" id="MDX8419557.1"/>
    </source>
</evidence>
<dbReference type="InterPro" id="IPR003495">
    <property type="entry name" value="CobW/HypB/UreG_nucleotide-bd"/>
</dbReference>
<gene>
    <name evidence="3" type="ORF">MOZ60_05565</name>
</gene>
<evidence type="ECO:0008006" key="5">
    <source>
        <dbReference type="Google" id="ProtNLM"/>
    </source>
</evidence>
<proteinExistence type="predicted"/>
<dbReference type="InterPro" id="IPR027417">
    <property type="entry name" value="P-loop_NTPase"/>
</dbReference>
<name>A0AB35U576_9FIRM</name>
<dbReference type="Pfam" id="PF02492">
    <property type="entry name" value="cobW"/>
    <property type="match status" value="1"/>
</dbReference>
<sequence>MAVPVYLFTGFLDAGKTTLIKDCMNDTGFMEGIERTLLLCFEQGEVSYDEAFCNAHHLFVEYYEDASVLTPEKIHELDVIYHPSQVFIEWNGTMPVPESFLNGLGDSWPLVQVLTPVDATTFELYINAMRSMLFEQLRYSDTVIVNRCTEDTNARMIRGNIKAINRRAQIFWEGPFGAQVNLKQGLLPFDLNAPVIDVADDDYGIWYMDCVENPDKYAGKKIILRGYYAENIPGYKQTFILGRRAMVCCAQDTSLCGITVTGVKIWEMKKGDWIEVEGTLKPIEGDNGMKTVVLYADLVRRYHKPEQEYVTFS</sequence>
<comment type="caution">
    <text evidence="3">The sequence shown here is derived from an EMBL/GenBank/DDBJ whole genome shotgun (WGS) entry which is preliminary data.</text>
</comment>
<feature type="domain" description="CobW/HypB/UreG nucleotide-binding" evidence="1">
    <location>
        <begin position="4"/>
        <end position="170"/>
    </location>
</feature>
<protein>
    <recommendedName>
        <fullName evidence="5">CobW/HypB/UreG nucleotide-binding domain-containing protein</fullName>
    </recommendedName>
</protein>
<dbReference type="RefSeq" id="WP_108775055.1">
    <property type="nucleotide sequence ID" value="NZ_JALBUR010000010.1"/>
</dbReference>
<dbReference type="AlphaFoldDB" id="A0AB35U576"/>
<keyword evidence="4" id="KW-1185">Reference proteome</keyword>
<evidence type="ECO:0000313" key="4">
    <source>
        <dbReference type="Proteomes" id="UP001286174"/>
    </source>
</evidence>
<dbReference type="InterPro" id="IPR048447">
    <property type="entry name" value="DUF1980_C"/>
</dbReference>
<evidence type="ECO:0000259" key="2">
    <source>
        <dbReference type="Pfam" id="PF21537"/>
    </source>
</evidence>